<evidence type="ECO:0000313" key="2">
    <source>
        <dbReference type="Proteomes" id="UP001515480"/>
    </source>
</evidence>
<comment type="caution">
    <text evidence="1">The sequence shown here is derived from an EMBL/GenBank/DDBJ whole genome shotgun (WGS) entry which is preliminary data.</text>
</comment>
<dbReference type="EMBL" id="JBGBPQ010000026">
    <property type="protein sequence ID" value="KAL1499030.1"/>
    <property type="molecule type" value="Genomic_DNA"/>
</dbReference>
<accession>A0AB34IGL6</accession>
<evidence type="ECO:0000313" key="1">
    <source>
        <dbReference type="EMBL" id="KAL1499030.1"/>
    </source>
</evidence>
<dbReference type="Proteomes" id="UP001515480">
    <property type="component" value="Unassembled WGS sequence"/>
</dbReference>
<organism evidence="1 2">
    <name type="scientific">Prymnesium parvum</name>
    <name type="common">Toxic golden alga</name>
    <dbReference type="NCBI Taxonomy" id="97485"/>
    <lineage>
        <taxon>Eukaryota</taxon>
        <taxon>Haptista</taxon>
        <taxon>Haptophyta</taxon>
        <taxon>Prymnesiophyceae</taxon>
        <taxon>Prymnesiales</taxon>
        <taxon>Prymnesiaceae</taxon>
        <taxon>Prymnesium</taxon>
    </lineage>
</organism>
<reference evidence="1 2" key="1">
    <citation type="journal article" date="2024" name="Science">
        <title>Giant polyketide synthase enzymes in the biosynthesis of giant marine polyether toxins.</title>
        <authorList>
            <person name="Fallon T.R."/>
            <person name="Shende V.V."/>
            <person name="Wierzbicki I.H."/>
            <person name="Pendleton A.L."/>
            <person name="Watervoot N.F."/>
            <person name="Auber R.P."/>
            <person name="Gonzalez D.J."/>
            <person name="Wisecaver J.H."/>
            <person name="Moore B.S."/>
        </authorList>
    </citation>
    <scope>NUCLEOTIDE SEQUENCE [LARGE SCALE GENOMIC DNA]</scope>
    <source>
        <strain evidence="1 2">12B1</strain>
    </source>
</reference>
<protein>
    <submittedName>
        <fullName evidence="1">Uncharacterized protein</fullName>
    </submittedName>
</protein>
<keyword evidence="2" id="KW-1185">Reference proteome</keyword>
<name>A0AB34IGL6_PRYPA</name>
<dbReference type="AlphaFoldDB" id="A0AB34IGL6"/>
<sequence length="242" mass="26845">MAPGPKLDWGAVREMNVATERTKREERFLLMNYEPRLKQMCGYEPLPVRCASANSLPPWNQPLLVERRLAELRGSGGSVGSLRPILTRESSHHSILGITPAKPRDTNDWVTTSQLQARGCSPLLLRPAPATTATQAEWPRWAKVDAGLPSTRASKESDVQLVGAAVLVAEAPLPKQTSTKPLSAVLPNRQCSRQPTPEELSRLLQRYIPPYARGHRRFGAHQKSFEIVNPLSMSSSNFVRAR</sequence>
<proteinExistence type="predicted"/>
<gene>
    <name evidence="1" type="ORF">AB1Y20_013546</name>
</gene>